<feature type="compositionally biased region" description="Polar residues" evidence="7">
    <location>
        <begin position="1"/>
        <end position="11"/>
    </location>
</feature>
<dbReference type="InterPro" id="IPR010971">
    <property type="entry name" value="UbiH/COQ6"/>
</dbReference>
<dbReference type="InterPro" id="IPR051205">
    <property type="entry name" value="UbiH/COQ6_monooxygenase"/>
</dbReference>
<keyword evidence="5" id="KW-0560">Oxidoreductase</keyword>
<dbReference type="PROSITE" id="PS01304">
    <property type="entry name" value="UBIH"/>
    <property type="match status" value="1"/>
</dbReference>
<evidence type="ECO:0000256" key="1">
    <source>
        <dbReference type="ARBA" id="ARBA00001974"/>
    </source>
</evidence>
<evidence type="ECO:0000256" key="2">
    <source>
        <dbReference type="ARBA" id="ARBA00005349"/>
    </source>
</evidence>
<comment type="cofactor">
    <cofactor evidence="1">
        <name>FAD</name>
        <dbReference type="ChEBI" id="CHEBI:57692"/>
    </cofactor>
</comment>
<evidence type="ECO:0000256" key="5">
    <source>
        <dbReference type="ARBA" id="ARBA00023002"/>
    </source>
</evidence>
<dbReference type="Pfam" id="PF01494">
    <property type="entry name" value="FAD_binding_3"/>
    <property type="match status" value="1"/>
</dbReference>
<evidence type="ECO:0000313" key="10">
    <source>
        <dbReference type="Proteomes" id="UP001600165"/>
    </source>
</evidence>
<proteinExistence type="inferred from homology"/>
<evidence type="ECO:0000256" key="4">
    <source>
        <dbReference type="ARBA" id="ARBA00022827"/>
    </source>
</evidence>
<dbReference type="Gene3D" id="3.50.50.60">
    <property type="entry name" value="FAD/NAD(P)-binding domain"/>
    <property type="match status" value="2"/>
</dbReference>
<dbReference type="RefSeq" id="WP_377965021.1">
    <property type="nucleotide sequence ID" value="NZ_JBHZOL010000073.1"/>
</dbReference>
<evidence type="ECO:0000313" key="9">
    <source>
        <dbReference type="EMBL" id="MFE4106859.1"/>
    </source>
</evidence>
<dbReference type="PANTHER" id="PTHR43876:SF7">
    <property type="entry name" value="UBIQUINONE BIOSYNTHESIS MONOOXYGENASE COQ6, MITOCHONDRIAL"/>
    <property type="match status" value="1"/>
</dbReference>
<dbReference type="InterPro" id="IPR002938">
    <property type="entry name" value="FAD-bd"/>
</dbReference>
<accession>A0ABW6IFR8</accession>
<gene>
    <name evidence="9" type="ORF">ACFVKH_11260</name>
</gene>
<protein>
    <submittedName>
        <fullName evidence="9">FAD-dependent hydroxylase</fullName>
    </submittedName>
</protein>
<dbReference type="EMBL" id="JBHZOL010000073">
    <property type="protein sequence ID" value="MFE4106859.1"/>
    <property type="molecule type" value="Genomic_DNA"/>
</dbReference>
<comment type="caution">
    <text evidence="9">The sequence shown here is derived from an EMBL/GenBank/DDBJ whole genome shotgun (WGS) entry which is preliminary data.</text>
</comment>
<keyword evidence="4" id="KW-0274">FAD</keyword>
<evidence type="ECO:0000256" key="3">
    <source>
        <dbReference type="ARBA" id="ARBA00022630"/>
    </source>
</evidence>
<dbReference type="NCBIfam" id="NF005612">
    <property type="entry name" value="PRK07364.1"/>
    <property type="match status" value="1"/>
</dbReference>
<keyword evidence="10" id="KW-1185">Reference proteome</keyword>
<dbReference type="PANTHER" id="PTHR43876">
    <property type="entry name" value="UBIQUINONE BIOSYNTHESIS MONOOXYGENASE COQ6, MITOCHONDRIAL"/>
    <property type="match status" value="1"/>
</dbReference>
<dbReference type="SUPFAM" id="SSF51905">
    <property type="entry name" value="FAD/NAD(P)-binding domain"/>
    <property type="match status" value="1"/>
</dbReference>
<reference evidence="9 10" key="1">
    <citation type="submission" date="2024-10" db="EMBL/GenBank/DDBJ databases">
        <authorList>
            <person name="Ratan Roy A."/>
            <person name="Morales Sandoval P.H."/>
            <person name="De Los Santos Villalobos S."/>
            <person name="Chakraborty S."/>
            <person name="Mukherjee J."/>
        </authorList>
    </citation>
    <scope>NUCLEOTIDE SEQUENCE [LARGE SCALE GENOMIC DNA]</scope>
    <source>
        <strain evidence="9 10">S1</strain>
    </source>
</reference>
<evidence type="ECO:0000259" key="8">
    <source>
        <dbReference type="Pfam" id="PF01494"/>
    </source>
</evidence>
<name>A0ABW6IFR8_9CYAN</name>
<comment type="similarity">
    <text evidence="2">Belongs to the UbiH/COQ6 family.</text>
</comment>
<evidence type="ECO:0000256" key="6">
    <source>
        <dbReference type="ARBA" id="ARBA00023033"/>
    </source>
</evidence>
<feature type="region of interest" description="Disordered" evidence="7">
    <location>
        <begin position="1"/>
        <end position="23"/>
    </location>
</feature>
<feature type="domain" description="FAD-binding" evidence="8">
    <location>
        <begin position="28"/>
        <end position="358"/>
    </location>
</feature>
<dbReference type="InterPro" id="IPR036188">
    <property type="entry name" value="FAD/NAD-bd_sf"/>
</dbReference>
<dbReference type="InterPro" id="IPR018168">
    <property type="entry name" value="Ubi_Hdrlase_CS"/>
</dbReference>
<dbReference type="NCBIfam" id="TIGR01988">
    <property type="entry name" value="Ubi-OHases"/>
    <property type="match status" value="1"/>
</dbReference>
<dbReference type="Proteomes" id="UP001600165">
    <property type="component" value="Unassembled WGS sequence"/>
</dbReference>
<keyword evidence="6" id="KW-0503">Monooxygenase</keyword>
<dbReference type="PRINTS" id="PR00420">
    <property type="entry name" value="RNGMNOXGNASE"/>
</dbReference>
<keyword evidence="3" id="KW-0285">Flavoprotein</keyword>
<organism evidence="9 10">
    <name type="scientific">Almyronema epifaneia S1</name>
    <dbReference type="NCBI Taxonomy" id="2991925"/>
    <lineage>
        <taxon>Bacteria</taxon>
        <taxon>Bacillati</taxon>
        <taxon>Cyanobacteriota</taxon>
        <taxon>Cyanophyceae</taxon>
        <taxon>Nodosilineales</taxon>
        <taxon>Nodosilineaceae</taxon>
        <taxon>Almyronema</taxon>
        <taxon>Almyronema epifaneia</taxon>
    </lineage>
</organism>
<evidence type="ECO:0000256" key="7">
    <source>
        <dbReference type="SAM" id="MobiDB-lite"/>
    </source>
</evidence>
<sequence length="433" mass="48230">MTLDQPMTFSSLAAEPQGSTTEHKPLTTDVAIVGGGIVGLTLACALQDSGLSVTVIEAQTWAAAANRQRAYALSLLSGRIFAGLGLWEQISPQITHFQRVRLSDADHPHTVDFLPTDLRTSAVYYAAEHTVLMQALQQRVRQCRNLTVLCSAQLAAIRYQGDQVVLEVSDRDRTYQLTAKLLVAADGARSQIRQQAGIGTQGWKYWQSCITAILAPEKHHQNTAYERFWPSGPFAILPLADGRCQIVWTAPHAEAHAMLALPQPQFMAELNRRYGTQMGRLELVSEPLLFPVQLMQSQCYVKPRLALVGDAAHCCHPVGGQGLNMGIRDAAALAQVLQMAQRRGHDIGSLAVLKRYQRWRRLENFVVLGFTDLLNRAFSTQWQPWVWLRRRGLWLLQHVRPMKQLALRLMTGLLGQQPAIARKPLGKDDTPIT</sequence>